<accession>A0A1T2LAN7</accession>
<dbReference type="EMBL" id="MPRL01000002">
    <property type="protein sequence ID" value="OOZ42167.1"/>
    <property type="molecule type" value="Genomic_DNA"/>
</dbReference>
<reference evidence="1 2" key="1">
    <citation type="submission" date="2016-11" db="EMBL/GenBank/DDBJ databases">
        <title>Mixed transmission modes and dynamic genome evolution in an obligate animal-bacterial symbiosis.</title>
        <authorList>
            <person name="Russell S.L."/>
            <person name="Corbett-Detig R.B."/>
            <person name="Cavanaugh C.M."/>
        </authorList>
    </citation>
    <scope>NUCLEOTIDE SEQUENCE [LARGE SCALE GENOMIC DNA]</scope>
    <source>
        <strain evidence="1">Sveles-Q1</strain>
    </source>
</reference>
<evidence type="ECO:0000313" key="1">
    <source>
        <dbReference type="EMBL" id="OOZ42167.1"/>
    </source>
</evidence>
<organism evidence="1 2">
    <name type="scientific">Solemya pervernicosa gill symbiont</name>
    <dbReference type="NCBI Taxonomy" id="642797"/>
    <lineage>
        <taxon>Bacteria</taxon>
        <taxon>Pseudomonadati</taxon>
        <taxon>Pseudomonadota</taxon>
        <taxon>Gammaproteobacteria</taxon>
        <taxon>sulfur-oxidizing symbionts</taxon>
    </lineage>
</organism>
<protein>
    <submittedName>
        <fullName evidence="1">Uncharacterized protein</fullName>
    </submittedName>
</protein>
<keyword evidence="2" id="KW-1185">Reference proteome</keyword>
<proteinExistence type="predicted"/>
<name>A0A1T2LAN7_9GAMM</name>
<gene>
    <name evidence="1" type="ORF">BOW53_00890</name>
</gene>
<sequence>MLSYKSMPISWRSSYEVIPLPAGDEMGVVGFHYDLMPFKSLPSSYLGFGGYGGAVGEEGGFFTMGATLGNRFELSRRLKLDLGYHFGGGGGSGLTFPGGGMITRAHAMLEFQLGGPYWRMGVAHTDFPNTTANESSDTHLVAGLRLDSFSWRQIFDNSESVTPYQGELERYRIMPSLMHYATDDDHPMHRSGIYTGGAGENTDFNLLGIQFDHQFSHFFYNSVELYGAGGGGSDGYASISAGLGARVPLFAGLNWESKALLGLAGDGRIDTGGGLTVHLMTGLSLELSEHWYVKAMAGRMAALEGEIKADAYEIGIG</sequence>
<comment type="caution">
    <text evidence="1">The sequence shown here is derived from an EMBL/GenBank/DDBJ whole genome shotgun (WGS) entry which is preliminary data.</text>
</comment>
<dbReference type="RefSeq" id="WP_078482194.1">
    <property type="nucleotide sequence ID" value="NZ_MPRL01000002.1"/>
</dbReference>
<dbReference type="Proteomes" id="UP000191110">
    <property type="component" value="Unassembled WGS sequence"/>
</dbReference>
<evidence type="ECO:0000313" key="2">
    <source>
        <dbReference type="Proteomes" id="UP000191110"/>
    </source>
</evidence>
<dbReference type="AlphaFoldDB" id="A0A1T2LAN7"/>